<keyword evidence="2" id="KW-0288">FMN</keyword>
<sequence>MKLQSSQFTVLHNELKSTPLLSWSIIKRLLWDLDIDVLEALDKIGVEHNWHFKYFIDRFSHFKDYTIVLVDTQSIIKVASKNIFELTGYQSKELINISCRSLYGKDTSEDVIFLMGVAVAEGIPYQIRMINYRKDNTPYMSDKYAFPIYNGEDEVSHYIVFQQEYDV</sequence>
<dbReference type="OrthoDB" id="5760647at2"/>
<dbReference type="PANTHER" id="PTHR47429">
    <property type="entry name" value="PROTEIN TWIN LOV 1"/>
    <property type="match status" value="1"/>
</dbReference>
<dbReference type="RefSeq" id="WP_104514095.1">
    <property type="nucleotide sequence ID" value="NZ_MQVW01000027.1"/>
</dbReference>
<proteinExistence type="predicted"/>
<feature type="domain" description="PAS" evidence="4">
    <location>
        <begin position="67"/>
        <end position="163"/>
    </location>
</feature>
<dbReference type="Gene3D" id="3.30.450.20">
    <property type="entry name" value="PAS domain"/>
    <property type="match status" value="1"/>
</dbReference>
<dbReference type="SUPFAM" id="SSF55785">
    <property type="entry name" value="PYP-like sensor domain (PAS domain)"/>
    <property type="match status" value="1"/>
</dbReference>
<keyword evidence="3" id="KW-0157">Chromophore</keyword>
<dbReference type="InterPro" id="IPR035965">
    <property type="entry name" value="PAS-like_dom_sf"/>
</dbReference>
<comment type="caution">
    <text evidence="5">The sequence shown here is derived from an EMBL/GenBank/DDBJ whole genome shotgun (WGS) entry which is preliminary data.</text>
</comment>
<gene>
    <name evidence="5" type="ORF">LY01_00366</name>
</gene>
<reference evidence="5 6" key="1">
    <citation type="submission" date="2018-02" db="EMBL/GenBank/DDBJ databases">
        <title>Genomic Encyclopedia of Archaeal and Bacterial Type Strains, Phase II (KMG-II): from individual species to whole genera.</title>
        <authorList>
            <person name="Goeker M."/>
        </authorList>
    </citation>
    <scope>NUCLEOTIDE SEQUENCE [LARGE SCALE GENOMIC DNA]</scope>
    <source>
        <strain evidence="5 6">DSM 16809</strain>
    </source>
</reference>
<evidence type="ECO:0000313" key="6">
    <source>
        <dbReference type="Proteomes" id="UP000239002"/>
    </source>
</evidence>
<evidence type="ECO:0000313" key="5">
    <source>
        <dbReference type="EMBL" id="PPK96543.1"/>
    </source>
</evidence>
<protein>
    <submittedName>
        <fullName evidence="5">PAS domain-containing protein</fullName>
    </submittedName>
</protein>
<evidence type="ECO:0000256" key="3">
    <source>
        <dbReference type="ARBA" id="ARBA00022991"/>
    </source>
</evidence>
<keyword evidence="1" id="KW-0285">Flavoprotein</keyword>
<dbReference type="Pfam" id="PF13426">
    <property type="entry name" value="PAS_9"/>
    <property type="match status" value="1"/>
</dbReference>
<evidence type="ECO:0000256" key="1">
    <source>
        <dbReference type="ARBA" id="ARBA00022630"/>
    </source>
</evidence>
<keyword evidence="6" id="KW-1185">Reference proteome</keyword>
<dbReference type="EMBL" id="PTJE01000001">
    <property type="protein sequence ID" value="PPK96543.1"/>
    <property type="molecule type" value="Genomic_DNA"/>
</dbReference>
<dbReference type="Proteomes" id="UP000239002">
    <property type="component" value="Unassembled WGS sequence"/>
</dbReference>
<name>A0A2S6IQL3_9FLAO</name>
<dbReference type="PANTHER" id="PTHR47429:SF2">
    <property type="entry name" value="PROTEIN TWIN LOV 1"/>
    <property type="match status" value="1"/>
</dbReference>
<accession>A0A2S6IQL3</accession>
<dbReference type="InterPro" id="IPR000014">
    <property type="entry name" value="PAS"/>
</dbReference>
<organism evidence="5 6">
    <name type="scientific">Nonlabens xylanidelens</name>
    <dbReference type="NCBI Taxonomy" id="191564"/>
    <lineage>
        <taxon>Bacteria</taxon>
        <taxon>Pseudomonadati</taxon>
        <taxon>Bacteroidota</taxon>
        <taxon>Flavobacteriia</taxon>
        <taxon>Flavobacteriales</taxon>
        <taxon>Flavobacteriaceae</taxon>
        <taxon>Nonlabens</taxon>
    </lineage>
</organism>
<evidence type="ECO:0000256" key="2">
    <source>
        <dbReference type="ARBA" id="ARBA00022643"/>
    </source>
</evidence>
<evidence type="ECO:0000259" key="4">
    <source>
        <dbReference type="Pfam" id="PF13426"/>
    </source>
</evidence>
<dbReference type="AlphaFoldDB" id="A0A2S6IQL3"/>
<dbReference type="CDD" id="cd00130">
    <property type="entry name" value="PAS"/>
    <property type="match status" value="1"/>
</dbReference>